<dbReference type="STRING" id="310780.SAMN05216267_103974"/>
<reference evidence="1 2" key="1">
    <citation type="submission" date="2016-10" db="EMBL/GenBank/DDBJ databases">
        <authorList>
            <person name="de Groot N.N."/>
        </authorList>
    </citation>
    <scope>NUCLEOTIDE SEQUENCE [LARGE SCALE GENOMIC DNA]</scope>
    <source>
        <strain evidence="1 2">CGMCC 4.2026</strain>
    </source>
</reference>
<dbReference type="AlphaFoldDB" id="A0A1H8S6P1"/>
<dbReference type="EMBL" id="FODD01000039">
    <property type="protein sequence ID" value="SEO74074.1"/>
    <property type="molecule type" value="Genomic_DNA"/>
</dbReference>
<dbReference type="Proteomes" id="UP000181951">
    <property type="component" value="Unassembled WGS sequence"/>
</dbReference>
<dbReference type="OrthoDB" id="4315091at2"/>
<evidence type="ECO:0000313" key="1">
    <source>
        <dbReference type="EMBL" id="SEO74074.1"/>
    </source>
</evidence>
<gene>
    <name evidence="1" type="ORF">SAMN05216267_103974</name>
</gene>
<proteinExistence type="predicted"/>
<name>A0A1H8S6P1_9ACTN</name>
<organism evidence="1 2">
    <name type="scientific">Actinacidiphila rubida</name>
    <dbReference type="NCBI Taxonomy" id="310780"/>
    <lineage>
        <taxon>Bacteria</taxon>
        <taxon>Bacillati</taxon>
        <taxon>Actinomycetota</taxon>
        <taxon>Actinomycetes</taxon>
        <taxon>Kitasatosporales</taxon>
        <taxon>Streptomycetaceae</taxon>
        <taxon>Actinacidiphila</taxon>
    </lineage>
</organism>
<keyword evidence="2" id="KW-1185">Reference proteome</keyword>
<evidence type="ECO:0000313" key="2">
    <source>
        <dbReference type="Proteomes" id="UP000181951"/>
    </source>
</evidence>
<dbReference type="RefSeq" id="WP_075017974.1">
    <property type="nucleotide sequence ID" value="NZ_FODD01000039.1"/>
</dbReference>
<accession>A0A1H8S6P1</accession>
<sequence>MKTCHRFDLLKARAERDIRMHKAHAAKHAGERSAKQSSTLAALARQGMAKALSRHYANCPECA</sequence>
<protein>
    <submittedName>
        <fullName evidence="1">Uncharacterized protein</fullName>
    </submittedName>
</protein>